<proteinExistence type="predicted"/>
<evidence type="ECO:0000313" key="3">
    <source>
        <dbReference type="Proteomes" id="UP001499915"/>
    </source>
</evidence>
<dbReference type="PANTHER" id="PTHR20883">
    <property type="entry name" value="PHYTANOYL-COA DIOXYGENASE DOMAIN CONTAINING 1"/>
    <property type="match status" value="1"/>
</dbReference>
<name>A0ABP3T7M0_9GAMM</name>
<evidence type="ECO:0008006" key="4">
    <source>
        <dbReference type="Google" id="ProtNLM"/>
    </source>
</evidence>
<dbReference type="SUPFAM" id="SSF51197">
    <property type="entry name" value="Clavaminate synthase-like"/>
    <property type="match status" value="1"/>
</dbReference>
<evidence type="ECO:0000256" key="1">
    <source>
        <dbReference type="ARBA" id="ARBA00001954"/>
    </source>
</evidence>
<dbReference type="Gene3D" id="2.60.120.620">
    <property type="entry name" value="q2cbj1_9rhob like domain"/>
    <property type="match status" value="1"/>
</dbReference>
<protein>
    <recommendedName>
        <fullName evidence="4">Phytanoyl-CoA dioxygenase</fullName>
    </recommendedName>
</protein>
<comment type="caution">
    <text evidence="2">The sequence shown here is derived from an EMBL/GenBank/DDBJ whole genome shotgun (WGS) entry which is preliminary data.</text>
</comment>
<dbReference type="Pfam" id="PF05721">
    <property type="entry name" value="PhyH"/>
    <property type="match status" value="1"/>
</dbReference>
<dbReference type="InterPro" id="IPR008775">
    <property type="entry name" value="Phytyl_CoA_dOase-like"/>
</dbReference>
<organism evidence="2 3">
    <name type="scientific">Marinobacterium maritimum</name>
    <dbReference type="NCBI Taxonomy" id="500162"/>
    <lineage>
        <taxon>Bacteria</taxon>
        <taxon>Pseudomonadati</taxon>
        <taxon>Pseudomonadota</taxon>
        <taxon>Gammaproteobacteria</taxon>
        <taxon>Oceanospirillales</taxon>
        <taxon>Oceanospirillaceae</taxon>
        <taxon>Marinobacterium</taxon>
    </lineage>
</organism>
<gene>
    <name evidence="2" type="ORF">GCM10009104_13750</name>
</gene>
<sequence length="262" mass="29927">MDSYGILYQDQEGTLECAVSSIKRKGFYVFRSDMDHEEIENIKYVFSKAYALYGEKYKSLEDIDEHNTIRCPLLLDKVFLKIASNKKVLGVVKSLMGDNFILNQQNAIINPAKSSYNQALWHRDLPYQHFVSSRPLAINALYCVDSFNGDNGGTWVIPGSHLFENYPSLQYANENKIQVAANEGDIIIIDSMLYHRGGDNMSSEQRRAVNNVYSSPIIRRQIDFEEDDIPYPLSDADKKVLGLSFKSYTSVSEYLNSRQSKK</sequence>
<dbReference type="PANTHER" id="PTHR20883:SF48">
    <property type="entry name" value="ECTOINE DIOXYGENASE"/>
    <property type="match status" value="1"/>
</dbReference>
<keyword evidence="3" id="KW-1185">Reference proteome</keyword>
<dbReference type="RefSeq" id="WP_343804281.1">
    <property type="nucleotide sequence ID" value="NZ_BAAAET010000002.1"/>
</dbReference>
<comment type="cofactor">
    <cofactor evidence="1">
        <name>Fe(2+)</name>
        <dbReference type="ChEBI" id="CHEBI:29033"/>
    </cofactor>
</comment>
<dbReference type="Proteomes" id="UP001499915">
    <property type="component" value="Unassembled WGS sequence"/>
</dbReference>
<reference evidence="3" key="1">
    <citation type="journal article" date="2019" name="Int. J. Syst. Evol. Microbiol.">
        <title>The Global Catalogue of Microorganisms (GCM) 10K type strain sequencing project: providing services to taxonomists for standard genome sequencing and annotation.</title>
        <authorList>
            <consortium name="The Broad Institute Genomics Platform"/>
            <consortium name="The Broad Institute Genome Sequencing Center for Infectious Disease"/>
            <person name="Wu L."/>
            <person name="Ma J."/>
        </authorList>
    </citation>
    <scope>NUCLEOTIDE SEQUENCE [LARGE SCALE GENOMIC DNA]</scope>
    <source>
        <strain evidence="3">JCM 15134</strain>
    </source>
</reference>
<accession>A0ABP3T7M0</accession>
<evidence type="ECO:0000313" key="2">
    <source>
        <dbReference type="EMBL" id="GAA0688743.1"/>
    </source>
</evidence>
<dbReference type="EMBL" id="BAAAET010000002">
    <property type="protein sequence ID" value="GAA0688743.1"/>
    <property type="molecule type" value="Genomic_DNA"/>
</dbReference>